<feature type="domain" description="Carrier" evidence="1">
    <location>
        <begin position="1"/>
        <end position="80"/>
    </location>
</feature>
<dbReference type="Proteomes" id="UP000326061">
    <property type="component" value="Chromosome"/>
</dbReference>
<proteinExistence type="predicted"/>
<organism evidence="2 3">
    <name type="scientific">Sulfurimonas xiamenensis</name>
    <dbReference type="NCBI Taxonomy" id="2590021"/>
    <lineage>
        <taxon>Bacteria</taxon>
        <taxon>Pseudomonadati</taxon>
        <taxon>Campylobacterota</taxon>
        <taxon>Epsilonproteobacteria</taxon>
        <taxon>Campylobacterales</taxon>
        <taxon>Sulfurimonadaceae</taxon>
        <taxon>Sulfurimonas</taxon>
    </lineage>
</organism>
<evidence type="ECO:0000313" key="3">
    <source>
        <dbReference type="Proteomes" id="UP000326061"/>
    </source>
</evidence>
<evidence type="ECO:0000259" key="1">
    <source>
        <dbReference type="PROSITE" id="PS50075"/>
    </source>
</evidence>
<dbReference type="EMBL" id="CP041166">
    <property type="protein sequence ID" value="QFR43344.1"/>
    <property type="molecule type" value="Genomic_DNA"/>
</dbReference>
<keyword evidence="3" id="KW-1185">Reference proteome</keyword>
<name>A0AAJ4DMN9_9BACT</name>
<dbReference type="AlphaFoldDB" id="A0AAJ4DMN9"/>
<gene>
    <name evidence="2" type="ORF">FJR47_05285</name>
</gene>
<dbReference type="Pfam" id="PF00550">
    <property type="entry name" value="PP-binding"/>
    <property type="match status" value="1"/>
</dbReference>
<dbReference type="KEGG" id="suln:FJR47_05285"/>
<dbReference type="Gene3D" id="1.10.1200.10">
    <property type="entry name" value="ACP-like"/>
    <property type="match status" value="1"/>
</dbReference>
<accession>A0AAJ4DMN9</accession>
<dbReference type="PROSITE" id="PS50075">
    <property type="entry name" value="CARRIER"/>
    <property type="match status" value="1"/>
</dbReference>
<dbReference type="InterPro" id="IPR036736">
    <property type="entry name" value="ACP-like_sf"/>
</dbReference>
<dbReference type="RefSeq" id="WP_152299407.1">
    <property type="nucleotide sequence ID" value="NZ_CP041166.1"/>
</dbReference>
<protein>
    <submittedName>
        <fullName evidence="2">Acyl carrier protein</fullName>
    </submittedName>
</protein>
<sequence length="80" mass="9278">MNMDEIKKIIIEQILEIAPEISEDDIDENKNIQRSLEIDSFDFLKILTALNEKLGIEVPEADYSKVDTLNNMAEHFLKQL</sequence>
<dbReference type="SUPFAM" id="SSF47336">
    <property type="entry name" value="ACP-like"/>
    <property type="match status" value="1"/>
</dbReference>
<reference evidence="3" key="1">
    <citation type="submission" date="2019-06" db="EMBL/GenBank/DDBJ databases">
        <title>Sulfurimonas gotlandica sp. nov., a chemoautotrophic and psychrotolerant epsilonproteobacterium isolated from a pelagic redoxcline, and an emended description of the genus Sulfurimonas.</title>
        <authorList>
            <person name="Wang S."/>
            <person name="Jiang L."/>
            <person name="Shao Z."/>
        </authorList>
    </citation>
    <scope>NUCLEOTIDE SEQUENCE [LARGE SCALE GENOMIC DNA]</scope>
    <source>
        <strain evidence="3">1-1N</strain>
    </source>
</reference>
<evidence type="ECO:0000313" key="2">
    <source>
        <dbReference type="EMBL" id="QFR43344.1"/>
    </source>
</evidence>
<dbReference type="InterPro" id="IPR009081">
    <property type="entry name" value="PP-bd_ACP"/>
</dbReference>